<proteinExistence type="predicted"/>
<reference evidence="2" key="1">
    <citation type="submission" date="2023-07" db="EMBL/GenBank/DDBJ databases">
        <title>Genome content predicts the carbon catabolic preferences of heterotrophic bacteria.</title>
        <authorList>
            <person name="Gralka M."/>
        </authorList>
    </citation>
    <scope>NUCLEOTIDE SEQUENCE</scope>
    <source>
        <strain evidence="2">I3M17_2</strain>
    </source>
</reference>
<dbReference type="GO" id="GO:0004722">
    <property type="term" value="F:protein serine/threonine phosphatase activity"/>
    <property type="evidence" value="ECO:0007669"/>
    <property type="project" value="InterPro"/>
</dbReference>
<comment type="caution">
    <text evidence="2">The sequence shown here is derived from an EMBL/GenBank/DDBJ whole genome shotgun (WGS) entry which is preliminary data.</text>
</comment>
<name>A0AAW7X4B6_9GAMM</name>
<feature type="domain" description="PPM-type phosphatase" evidence="1">
    <location>
        <begin position="10"/>
        <end position="241"/>
    </location>
</feature>
<evidence type="ECO:0000313" key="2">
    <source>
        <dbReference type="EMBL" id="MDO6421808.1"/>
    </source>
</evidence>
<dbReference type="SMART" id="SM00331">
    <property type="entry name" value="PP2C_SIG"/>
    <property type="match status" value="1"/>
</dbReference>
<evidence type="ECO:0000259" key="1">
    <source>
        <dbReference type="PROSITE" id="PS51746"/>
    </source>
</evidence>
<dbReference type="PANTHER" id="PTHR13832">
    <property type="entry name" value="PROTEIN PHOSPHATASE 2C"/>
    <property type="match status" value="1"/>
</dbReference>
<evidence type="ECO:0000313" key="3">
    <source>
        <dbReference type="Proteomes" id="UP001169760"/>
    </source>
</evidence>
<dbReference type="Pfam" id="PF00481">
    <property type="entry name" value="PP2C"/>
    <property type="match status" value="1"/>
</dbReference>
<sequence length="241" mass="26243">MQNLNVGIATSSMTHTGCVREKNEDALIALPKSGIWAVADGMGGHDAGDYASRCVISHLYQAAANYQGQALVDAIPSVIQAANTELYRYANSISSESVIGSTVVVLVLENDRYHCFWSGDSRCYLLRDDTFTLITRDHTEAEELLAEGILSLEEIKNTPAANTLTQAIGVDESPYVDYVCDYIYEEDRFLLCTDGLTKVYSDEQLALRVDANNIDKINQSFLTGALDAGAPDNLSSIIVSL</sequence>
<protein>
    <submittedName>
        <fullName evidence="2">Protein phosphatase 2C domain-containing protein</fullName>
    </submittedName>
</protein>
<organism evidence="2 3">
    <name type="scientific">Saccharophagus degradans</name>
    <dbReference type="NCBI Taxonomy" id="86304"/>
    <lineage>
        <taxon>Bacteria</taxon>
        <taxon>Pseudomonadati</taxon>
        <taxon>Pseudomonadota</taxon>
        <taxon>Gammaproteobacteria</taxon>
        <taxon>Cellvibrionales</taxon>
        <taxon>Cellvibrionaceae</taxon>
        <taxon>Saccharophagus</taxon>
    </lineage>
</organism>
<dbReference type="CDD" id="cd00143">
    <property type="entry name" value="PP2Cc"/>
    <property type="match status" value="1"/>
</dbReference>
<dbReference type="SMART" id="SM00332">
    <property type="entry name" value="PP2Cc"/>
    <property type="match status" value="1"/>
</dbReference>
<dbReference type="EMBL" id="JAUOPB010000003">
    <property type="protein sequence ID" value="MDO6421808.1"/>
    <property type="molecule type" value="Genomic_DNA"/>
</dbReference>
<dbReference type="InterPro" id="IPR015655">
    <property type="entry name" value="PP2C"/>
</dbReference>
<dbReference type="PROSITE" id="PS51746">
    <property type="entry name" value="PPM_2"/>
    <property type="match status" value="1"/>
</dbReference>
<dbReference type="PANTHER" id="PTHR13832:SF827">
    <property type="entry name" value="PROTEIN PHOSPHATASE 1L"/>
    <property type="match status" value="1"/>
</dbReference>
<gene>
    <name evidence="2" type="ORF">Q4521_04935</name>
</gene>
<dbReference type="InterPro" id="IPR001932">
    <property type="entry name" value="PPM-type_phosphatase-like_dom"/>
</dbReference>
<dbReference type="AlphaFoldDB" id="A0AAW7X4B6"/>
<accession>A0AAW7X4B6</accession>
<dbReference type="Proteomes" id="UP001169760">
    <property type="component" value="Unassembled WGS sequence"/>
</dbReference>
<dbReference type="RefSeq" id="WP_216065433.1">
    <property type="nucleotide sequence ID" value="NZ_JAHKPP010000042.1"/>
</dbReference>